<comment type="subcellular location">
    <subcellularLocation>
        <location evidence="1">Cytoplasm</location>
    </subcellularLocation>
</comment>
<dbReference type="Pfam" id="PF07989">
    <property type="entry name" value="Cnn_1N"/>
    <property type="match status" value="1"/>
</dbReference>
<feature type="compositionally biased region" description="Basic and acidic residues" evidence="4">
    <location>
        <begin position="261"/>
        <end position="270"/>
    </location>
</feature>
<feature type="compositionally biased region" description="Low complexity" evidence="4">
    <location>
        <begin position="55"/>
        <end position="83"/>
    </location>
</feature>
<feature type="region of interest" description="Disordered" evidence="4">
    <location>
        <begin position="199"/>
        <end position="224"/>
    </location>
</feature>
<keyword evidence="7" id="KW-1185">Reference proteome</keyword>
<organism evidence="6 7">
    <name type="scientific">Staphylotrichum longicolle</name>
    <dbReference type="NCBI Taxonomy" id="669026"/>
    <lineage>
        <taxon>Eukaryota</taxon>
        <taxon>Fungi</taxon>
        <taxon>Dikarya</taxon>
        <taxon>Ascomycota</taxon>
        <taxon>Pezizomycotina</taxon>
        <taxon>Sordariomycetes</taxon>
        <taxon>Sordariomycetidae</taxon>
        <taxon>Sordariales</taxon>
        <taxon>Chaetomiaceae</taxon>
        <taxon>Staphylotrichum</taxon>
    </lineage>
</organism>
<sequence length="360" mass="40685">MDLYGAPSRSSNSSSRAHRTNPTEHPKSSPVYPISPLLQERLQRSRREESDRVSSRSSTDMLSSSTNSRHVRSPSPTGSHRTGSSGGHDPAKQKKGLGVKEMEQTLSTLHKQNFDLKLELYHRRERQTALEDRLDKLEREAKERDELNDSLVLELEKRDKAVEEAIGMILTLERRVEQLLLERKMVRQVETAGAAYPRIASPVTTPGPSNNPHLESSPFGEAKTPIRMPSFVSERSENTENLRSVYLGALAGESSLTLPRLPEDTPDTARIDPSGQYHNIGDVLDIRPSPLHRLEKFDGTRAAGRNSPRPLTARKDKEKSPFNRPSAHHLQPKTKQEKREALERLPVDEFDDYFSNPRTR</sequence>
<feature type="compositionally biased region" description="Polar residues" evidence="4">
    <location>
        <begin position="202"/>
        <end position="214"/>
    </location>
</feature>
<feature type="compositionally biased region" description="Basic and acidic residues" evidence="4">
    <location>
        <begin position="334"/>
        <end position="347"/>
    </location>
</feature>
<name>A0AAD4F8K4_9PEZI</name>
<protein>
    <recommendedName>
        <fullName evidence="5">Centrosomin N-terminal motif 1 domain-containing protein</fullName>
    </recommendedName>
</protein>
<reference evidence="6" key="1">
    <citation type="submission" date="2023-02" db="EMBL/GenBank/DDBJ databases">
        <authorList>
            <person name="Palmer J.M."/>
        </authorList>
    </citation>
    <scope>NUCLEOTIDE SEQUENCE</scope>
    <source>
        <strain evidence="6">FW57</strain>
    </source>
</reference>
<keyword evidence="3" id="KW-0175">Coiled coil</keyword>
<dbReference type="InterPro" id="IPR012943">
    <property type="entry name" value="Cnn_1N"/>
</dbReference>
<evidence type="ECO:0000256" key="1">
    <source>
        <dbReference type="ARBA" id="ARBA00004496"/>
    </source>
</evidence>
<dbReference type="Proteomes" id="UP001197093">
    <property type="component" value="Unassembled WGS sequence"/>
</dbReference>
<evidence type="ECO:0000256" key="3">
    <source>
        <dbReference type="SAM" id="Coils"/>
    </source>
</evidence>
<gene>
    <name evidence="6" type="ORF">NEMBOFW57_004727</name>
</gene>
<proteinExistence type="predicted"/>
<feature type="region of interest" description="Disordered" evidence="4">
    <location>
        <begin position="257"/>
        <end position="360"/>
    </location>
</feature>
<evidence type="ECO:0000256" key="2">
    <source>
        <dbReference type="ARBA" id="ARBA00022490"/>
    </source>
</evidence>
<dbReference type="AlphaFoldDB" id="A0AAD4F8K4"/>
<dbReference type="GO" id="GO:0005815">
    <property type="term" value="C:microtubule organizing center"/>
    <property type="evidence" value="ECO:0007669"/>
    <property type="project" value="InterPro"/>
</dbReference>
<dbReference type="GO" id="GO:0005737">
    <property type="term" value="C:cytoplasm"/>
    <property type="evidence" value="ECO:0007669"/>
    <property type="project" value="UniProtKB-SubCell"/>
</dbReference>
<feature type="coiled-coil region" evidence="3">
    <location>
        <begin position="127"/>
        <end position="182"/>
    </location>
</feature>
<feature type="region of interest" description="Disordered" evidence="4">
    <location>
        <begin position="1"/>
        <end position="96"/>
    </location>
</feature>
<accession>A0AAD4F8K4</accession>
<evidence type="ECO:0000313" key="6">
    <source>
        <dbReference type="EMBL" id="KAG7294650.1"/>
    </source>
</evidence>
<feature type="compositionally biased region" description="Basic and acidic residues" evidence="4">
    <location>
        <begin position="41"/>
        <end position="54"/>
    </location>
</feature>
<evidence type="ECO:0000259" key="5">
    <source>
        <dbReference type="Pfam" id="PF07989"/>
    </source>
</evidence>
<keyword evidence="2" id="KW-0963">Cytoplasm</keyword>
<comment type="caution">
    <text evidence="6">The sequence shown here is derived from an EMBL/GenBank/DDBJ whole genome shotgun (WGS) entry which is preliminary data.</text>
</comment>
<feature type="domain" description="Centrosomin N-terminal motif 1" evidence="5">
    <location>
        <begin position="99"/>
        <end position="165"/>
    </location>
</feature>
<evidence type="ECO:0000256" key="4">
    <source>
        <dbReference type="SAM" id="MobiDB-lite"/>
    </source>
</evidence>
<evidence type="ECO:0000313" key="7">
    <source>
        <dbReference type="Proteomes" id="UP001197093"/>
    </source>
</evidence>
<dbReference type="EMBL" id="JAHCVI010000001">
    <property type="protein sequence ID" value="KAG7294650.1"/>
    <property type="molecule type" value="Genomic_DNA"/>
</dbReference>